<protein>
    <submittedName>
        <fullName evidence="2">Uncharacterized protein</fullName>
    </submittedName>
</protein>
<organism evidence="1 2">
    <name type="scientific">Panagrolaimus sp. PS1159</name>
    <dbReference type="NCBI Taxonomy" id="55785"/>
    <lineage>
        <taxon>Eukaryota</taxon>
        <taxon>Metazoa</taxon>
        <taxon>Ecdysozoa</taxon>
        <taxon>Nematoda</taxon>
        <taxon>Chromadorea</taxon>
        <taxon>Rhabditida</taxon>
        <taxon>Tylenchina</taxon>
        <taxon>Panagrolaimomorpha</taxon>
        <taxon>Panagrolaimoidea</taxon>
        <taxon>Panagrolaimidae</taxon>
        <taxon>Panagrolaimus</taxon>
    </lineage>
</organism>
<reference evidence="2" key="1">
    <citation type="submission" date="2022-11" db="UniProtKB">
        <authorList>
            <consortium name="WormBaseParasite"/>
        </authorList>
    </citation>
    <scope>IDENTIFICATION</scope>
</reference>
<sequence>MRQSQLFVIFLFVGIIALSKGSQENDSSQRIYLLKRFPISQNIYFGSEDPTIDALQNLIGNDLQEKRGIPISLTNDKRAIPMSGGIYGKRSLSSFFGISDNGDSGEIETVKRAALPFSGGIYGKRAMNIPFSGGIYGKRSIALRSIPISGGIYG</sequence>
<proteinExistence type="predicted"/>
<dbReference type="Proteomes" id="UP000887580">
    <property type="component" value="Unplaced"/>
</dbReference>
<name>A0AC35FMV9_9BILA</name>
<accession>A0AC35FMV9</accession>
<evidence type="ECO:0000313" key="1">
    <source>
        <dbReference type="Proteomes" id="UP000887580"/>
    </source>
</evidence>
<dbReference type="WBParaSite" id="PS1159_v2.g19183.t1">
    <property type="protein sequence ID" value="PS1159_v2.g19183.t1"/>
    <property type="gene ID" value="PS1159_v2.g19183"/>
</dbReference>
<evidence type="ECO:0000313" key="2">
    <source>
        <dbReference type="WBParaSite" id="PS1159_v2.g19183.t1"/>
    </source>
</evidence>